<dbReference type="Proteomes" id="UP000275024">
    <property type="component" value="Unassembled WGS sequence"/>
</dbReference>
<evidence type="ECO:0000313" key="6">
    <source>
        <dbReference type="EMBL" id="RKN24461.1"/>
    </source>
</evidence>
<dbReference type="AlphaFoldDB" id="A0A3A9WBJ2"/>
<evidence type="ECO:0000313" key="8">
    <source>
        <dbReference type="Proteomes" id="UP000275024"/>
    </source>
</evidence>
<feature type="transmembrane region" description="Helical" evidence="2">
    <location>
        <begin position="214"/>
        <end position="235"/>
    </location>
</feature>
<name>A0A3A9WBJ2_9ACTN</name>
<dbReference type="Proteomes" id="UP000268652">
    <property type="component" value="Unassembled WGS sequence"/>
</dbReference>
<keyword evidence="2" id="KW-0472">Membrane</keyword>
<proteinExistence type="predicted"/>
<keyword evidence="7" id="KW-1185">Reference proteome</keyword>
<gene>
    <name evidence="6" type="ORF">D7318_11330</name>
    <name evidence="5" type="ORF">D7319_10150</name>
</gene>
<dbReference type="Gene3D" id="2.60.40.2230">
    <property type="entry name" value="Uncharacterised protein YcnI-like PF07987, DUF1775"/>
    <property type="match status" value="1"/>
</dbReference>
<evidence type="ECO:0000256" key="3">
    <source>
        <dbReference type="SAM" id="SignalP"/>
    </source>
</evidence>
<evidence type="ECO:0000259" key="4">
    <source>
        <dbReference type="Pfam" id="PF07987"/>
    </source>
</evidence>
<feature type="compositionally biased region" description="Low complexity" evidence="1">
    <location>
        <begin position="167"/>
        <end position="180"/>
    </location>
</feature>
<comment type="caution">
    <text evidence="5">The sequence shown here is derived from an EMBL/GenBank/DDBJ whole genome shotgun (WGS) entry which is preliminary data.</text>
</comment>
<dbReference type="InterPro" id="IPR012533">
    <property type="entry name" value="YcnI-copper_dom"/>
</dbReference>
<protein>
    <submittedName>
        <fullName evidence="5">DUF1775 domain-containing protein</fullName>
    </submittedName>
</protein>
<feature type="domain" description="YncI copper-binding" evidence="4">
    <location>
        <begin position="101"/>
        <end position="162"/>
    </location>
</feature>
<accession>A0A3A9WBJ2</accession>
<keyword evidence="3" id="KW-0732">Signal</keyword>
<dbReference type="RefSeq" id="WP_120696800.1">
    <property type="nucleotide sequence ID" value="NZ_RBDX01000006.1"/>
</dbReference>
<sequence>MSRPNPSRALRRLGIVTAAAAVAVVLSAAPAAAHVEVAADTPRALAENVTLSFLAQSESSSAGITELRVVLPEGLGPEHVVYESGPEGWEFAPTEDGYTVAGPAVPAGEDAEYAVVVHQLPDAEELAFKTLQTYEDGRIDRWIELAEADGGGHGSAAPVLALEPAAPGAEPVDATEEASPSPEPEPETEPEASAPADDAEETAAEDEDDGGFPAAAWIAVVALVLALAAAGGHLARRRAKA</sequence>
<feature type="signal peptide" evidence="3">
    <location>
        <begin position="1"/>
        <end position="33"/>
    </location>
</feature>
<feature type="compositionally biased region" description="Acidic residues" evidence="1">
    <location>
        <begin position="197"/>
        <end position="210"/>
    </location>
</feature>
<dbReference type="EMBL" id="RBDX01000006">
    <property type="protein sequence ID" value="RKN10119.1"/>
    <property type="molecule type" value="Genomic_DNA"/>
</dbReference>
<reference evidence="7 8" key="1">
    <citation type="submission" date="2018-09" db="EMBL/GenBank/DDBJ databases">
        <title>Streptomyces sp. nov. DS1-2, an endophytic actinomycete isolated from roots of Dendrobium scabrilingue.</title>
        <authorList>
            <person name="Kuncharoen N."/>
            <person name="Kudo T."/>
            <person name="Ohkuma M."/>
            <person name="Yuki M."/>
            <person name="Tanasupawat S."/>
        </authorList>
    </citation>
    <scope>NUCLEOTIDE SEQUENCE [LARGE SCALE GENOMIC DNA]</scope>
    <source>
        <strain evidence="5 8">AZ1-7</strain>
        <strain evidence="6 7">DS1-2</strain>
    </source>
</reference>
<evidence type="ECO:0000256" key="2">
    <source>
        <dbReference type="SAM" id="Phobius"/>
    </source>
</evidence>
<dbReference type="Pfam" id="PF07987">
    <property type="entry name" value="DUF1775"/>
    <property type="match status" value="1"/>
</dbReference>
<dbReference type="OrthoDB" id="3296726at2"/>
<feature type="chain" id="PRO_5038808181" evidence="3">
    <location>
        <begin position="34"/>
        <end position="241"/>
    </location>
</feature>
<evidence type="ECO:0000313" key="7">
    <source>
        <dbReference type="Proteomes" id="UP000268652"/>
    </source>
</evidence>
<feature type="region of interest" description="Disordered" evidence="1">
    <location>
        <begin position="167"/>
        <end position="211"/>
    </location>
</feature>
<keyword evidence="2" id="KW-1133">Transmembrane helix</keyword>
<dbReference type="EMBL" id="RBDY01000006">
    <property type="protein sequence ID" value="RKN24461.1"/>
    <property type="molecule type" value="Genomic_DNA"/>
</dbReference>
<keyword evidence="2" id="KW-0812">Transmembrane</keyword>
<organism evidence="5 8">
    <name type="scientific">Streptomyces radicis</name>
    <dbReference type="NCBI Taxonomy" id="1750517"/>
    <lineage>
        <taxon>Bacteria</taxon>
        <taxon>Bacillati</taxon>
        <taxon>Actinomycetota</taxon>
        <taxon>Actinomycetes</taxon>
        <taxon>Kitasatosporales</taxon>
        <taxon>Streptomycetaceae</taxon>
        <taxon>Streptomyces</taxon>
    </lineage>
</organism>
<evidence type="ECO:0000256" key="1">
    <source>
        <dbReference type="SAM" id="MobiDB-lite"/>
    </source>
</evidence>
<evidence type="ECO:0000313" key="5">
    <source>
        <dbReference type="EMBL" id="RKN10119.1"/>
    </source>
</evidence>
<dbReference type="InterPro" id="IPR038507">
    <property type="entry name" value="YcnI-like_sf"/>
</dbReference>